<organism evidence="3 4">
    <name type="scientific">Actinomadura geliboluensis</name>
    <dbReference type="NCBI Taxonomy" id="882440"/>
    <lineage>
        <taxon>Bacteria</taxon>
        <taxon>Bacillati</taxon>
        <taxon>Actinomycetota</taxon>
        <taxon>Actinomycetes</taxon>
        <taxon>Streptosporangiales</taxon>
        <taxon>Thermomonosporaceae</taxon>
        <taxon>Actinomadura</taxon>
    </lineage>
</organism>
<dbReference type="Gene3D" id="3.40.50.620">
    <property type="entry name" value="HUPs"/>
    <property type="match status" value="2"/>
</dbReference>
<proteinExistence type="inferred from homology"/>
<name>A0A5S4H655_9ACTN</name>
<dbReference type="EMBL" id="VCKZ01000065">
    <property type="protein sequence ID" value="TMR40201.1"/>
    <property type="molecule type" value="Genomic_DNA"/>
</dbReference>
<dbReference type="Pfam" id="PF00582">
    <property type="entry name" value="Usp"/>
    <property type="match status" value="2"/>
</dbReference>
<evidence type="ECO:0000256" key="1">
    <source>
        <dbReference type="ARBA" id="ARBA00008791"/>
    </source>
</evidence>
<dbReference type="InterPro" id="IPR006015">
    <property type="entry name" value="Universal_stress_UspA"/>
</dbReference>
<comment type="similarity">
    <text evidence="1">Belongs to the universal stress protein A family.</text>
</comment>
<reference evidence="3 4" key="1">
    <citation type="submission" date="2019-05" db="EMBL/GenBank/DDBJ databases">
        <title>Draft genome sequence of Actinomadura geliboluensis A8036.</title>
        <authorList>
            <person name="Saricaoglu S."/>
            <person name="Isik K."/>
        </authorList>
    </citation>
    <scope>NUCLEOTIDE SEQUENCE [LARGE SCALE GENOMIC DNA]</scope>
    <source>
        <strain evidence="3 4">A8036</strain>
    </source>
</reference>
<dbReference type="InterPro" id="IPR014729">
    <property type="entry name" value="Rossmann-like_a/b/a_fold"/>
</dbReference>
<evidence type="ECO:0000313" key="3">
    <source>
        <dbReference type="EMBL" id="TMR40201.1"/>
    </source>
</evidence>
<dbReference type="InterPro" id="IPR006016">
    <property type="entry name" value="UspA"/>
</dbReference>
<protein>
    <submittedName>
        <fullName evidence="3">Universal stress protein</fullName>
    </submittedName>
</protein>
<dbReference type="AlphaFoldDB" id="A0A5S4H655"/>
<gene>
    <name evidence="3" type="ORF">ETD96_12095</name>
</gene>
<dbReference type="PANTHER" id="PTHR46268">
    <property type="entry name" value="STRESS RESPONSE PROTEIN NHAX"/>
    <property type="match status" value="1"/>
</dbReference>
<comment type="caution">
    <text evidence="3">The sequence shown here is derived from an EMBL/GenBank/DDBJ whole genome shotgun (WGS) entry which is preliminary data.</text>
</comment>
<keyword evidence="4" id="KW-1185">Reference proteome</keyword>
<evidence type="ECO:0000313" key="4">
    <source>
        <dbReference type="Proteomes" id="UP000305238"/>
    </source>
</evidence>
<sequence>MTQEGWPMSSPIVVGIDGSAHAWRALDWAADYADRHRRPLLLVHGSRALLDEGTIPPDALRRLIAEREDLLGEARQYALKLRPEINVETRLVPADPARALVEESEHADLVAVGSRGQGGFEGLLFGSVGLYVAAHARCPVLVVPRAAPYPSGAPAEIVIGIEGLDDERTSVGWAFKEAASRGSRILALHAVGGEFSPRRRVIEDLELSESLAGYRERYPDVAIDQLVSERTPARALVEASENAALVVVGARRRRAPLAGMVLGRVNHTVLHHTRCPVVVVPDSD</sequence>
<dbReference type="Proteomes" id="UP000305238">
    <property type="component" value="Unassembled WGS sequence"/>
</dbReference>
<feature type="domain" description="UspA" evidence="2">
    <location>
        <begin position="8"/>
        <end position="144"/>
    </location>
</feature>
<accession>A0A5S4H655</accession>
<evidence type="ECO:0000259" key="2">
    <source>
        <dbReference type="Pfam" id="PF00582"/>
    </source>
</evidence>
<dbReference type="OrthoDB" id="9816117at2"/>
<feature type="domain" description="UspA" evidence="2">
    <location>
        <begin position="157"/>
        <end position="281"/>
    </location>
</feature>
<dbReference type="PANTHER" id="PTHR46268:SF6">
    <property type="entry name" value="UNIVERSAL STRESS PROTEIN UP12"/>
    <property type="match status" value="1"/>
</dbReference>
<dbReference type="SUPFAM" id="SSF52402">
    <property type="entry name" value="Adenine nucleotide alpha hydrolases-like"/>
    <property type="match status" value="2"/>
</dbReference>
<dbReference type="CDD" id="cd00293">
    <property type="entry name" value="USP-like"/>
    <property type="match status" value="1"/>
</dbReference>
<dbReference type="PRINTS" id="PR01438">
    <property type="entry name" value="UNVRSLSTRESS"/>
</dbReference>